<protein>
    <recommendedName>
        <fullName evidence="1">AP complex mu/sigma subunit domain-containing protein</fullName>
    </recommendedName>
</protein>
<dbReference type="GO" id="GO:0006935">
    <property type="term" value="P:chemotaxis"/>
    <property type="evidence" value="ECO:0007669"/>
    <property type="project" value="TreeGrafter"/>
</dbReference>
<accession>F4PTG5</accession>
<dbReference type="OrthoDB" id="10249988at2759"/>
<dbReference type="SUPFAM" id="SSF64356">
    <property type="entry name" value="SNARE-like"/>
    <property type="match status" value="1"/>
</dbReference>
<evidence type="ECO:0000313" key="3">
    <source>
        <dbReference type="Proteomes" id="UP000007797"/>
    </source>
</evidence>
<dbReference type="GeneID" id="14872633"/>
<sequence length="851" mass="95828">MTINSLLITNLNGNIVFSKYYNSFNEEKQNEFEKILYQLTKDEWIHSKNEKHLITEFAGNIIVFTNVGELLLFLCGSSDEYDELALSDIMNPIVECLKDVCKKKGVSELFFIEQIPKFVLYIDEIIQRGYLDQVQFEIVSAADEVKVVSSSITRKSTNVMSAEMDFALMDITFDKPLYTYMNVICPNFTCPAAPIIPPQIDCTCDYTNPQACPQTGSGCPSCPTEYTETDYLGNNVTIPYCDYENDPWTTIQTNTNYFYAETSDTIKLRLKADNSICQGLRLYGTQNTGSFYIYVSTNPSEGLGRRTSGDLSLIPLQIGICPSDNTDWAPMQSWTNNTYFISLTPIKTSASFGFIVYSSDISAPVPPAQPCTAILPTHQCINDGDLLEGEGQSEIPTFYTFVVDRPMVLSFGCPLLFEDIDFFISDSPNMTNPDASNFKWSAMRPYDDYLTLTLKPWNETTPKILYISIIPYYPSKFQCTVTTHTNNTKRAITDNYDLGGTYLSMGTSRLIFPDGTHLLPDIWQNTDRFYSLFPRVNNNPLWPIPNILFDASERFNFFSDISFADPTNPPLPNTYQAAFILSIDRKSTTVFSDYSNITRSKLEFLDILVDADGNPVVGAIGFTPVVLPCNYTEFQSTLAMINSLEDQLFATSEFQNVSSLRFNIDVLTMRDSWAGCTAQAKSLLQTQTVEKRLNTTRCPYSSSDPRYALEPCCNSTTTFFECCVPRELLVETTVNIGVYNDLVSSTCSSYDCTVSLLNDYYASVSQVEDGSCALTFDSFFDFQLDIYTTLRRCKMPVPTRRPFWTRSTTTSSSTIARIAQAWPLEHTTGTPTLTRVPASAIHHPFAWTPLV</sequence>
<dbReference type="EMBL" id="GL883010">
    <property type="protein sequence ID" value="EGG21687.1"/>
    <property type="molecule type" value="Genomic_DNA"/>
</dbReference>
<feature type="domain" description="AP complex mu/sigma subunit" evidence="1">
    <location>
        <begin position="3"/>
        <end position="134"/>
    </location>
</feature>
<dbReference type="PANTHER" id="PTHR32102">
    <property type="entry name" value="DUF1084 DOMAIN-CONTAINING PROTEIN-RELATED"/>
    <property type="match status" value="1"/>
</dbReference>
<evidence type="ECO:0000313" key="2">
    <source>
        <dbReference type="EMBL" id="EGG21687.1"/>
    </source>
</evidence>
<dbReference type="AlphaFoldDB" id="F4PTG5"/>
<dbReference type="RefSeq" id="XP_004359537.1">
    <property type="nucleotide sequence ID" value="XM_004359480.1"/>
</dbReference>
<proteinExistence type="predicted"/>
<dbReference type="Proteomes" id="UP000007797">
    <property type="component" value="Unassembled WGS sequence"/>
</dbReference>
<gene>
    <name evidence="2" type="ORF">DFA_01573</name>
</gene>
<dbReference type="Pfam" id="PF01217">
    <property type="entry name" value="Clat_adaptor_s"/>
    <property type="match status" value="1"/>
</dbReference>
<dbReference type="Gene3D" id="3.30.450.60">
    <property type="match status" value="1"/>
</dbReference>
<dbReference type="KEGG" id="dfa:DFA_01573"/>
<keyword evidence="3" id="KW-1185">Reference proteome</keyword>
<evidence type="ECO:0000259" key="1">
    <source>
        <dbReference type="Pfam" id="PF01217"/>
    </source>
</evidence>
<reference evidence="3" key="1">
    <citation type="journal article" date="2011" name="Genome Res.">
        <title>Phylogeny-wide analysis of social amoeba genomes highlights ancient origins for complex intercellular communication.</title>
        <authorList>
            <person name="Heidel A.J."/>
            <person name="Lawal H.M."/>
            <person name="Felder M."/>
            <person name="Schilde C."/>
            <person name="Helps N.R."/>
            <person name="Tunggal B."/>
            <person name="Rivero F."/>
            <person name="John U."/>
            <person name="Schleicher M."/>
            <person name="Eichinger L."/>
            <person name="Platzer M."/>
            <person name="Noegel A.A."/>
            <person name="Schaap P."/>
            <person name="Gloeckner G."/>
        </authorList>
    </citation>
    <scope>NUCLEOTIDE SEQUENCE [LARGE SCALE GENOMIC DNA]</scope>
    <source>
        <strain evidence="3">SH3</strain>
    </source>
</reference>
<dbReference type="PANTHER" id="PTHR32102:SF13">
    <property type="entry name" value="THH1_TOM1_TOM3 DOMAIN-CONTAINING PROTEIN"/>
    <property type="match status" value="1"/>
</dbReference>
<organism evidence="2 3">
    <name type="scientific">Cavenderia fasciculata</name>
    <name type="common">Slime mold</name>
    <name type="synonym">Dictyostelium fasciculatum</name>
    <dbReference type="NCBI Taxonomy" id="261658"/>
    <lineage>
        <taxon>Eukaryota</taxon>
        <taxon>Amoebozoa</taxon>
        <taxon>Evosea</taxon>
        <taxon>Eumycetozoa</taxon>
        <taxon>Dictyostelia</taxon>
        <taxon>Acytosteliales</taxon>
        <taxon>Cavenderiaceae</taxon>
        <taxon>Cavenderia</taxon>
    </lineage>
</organism>
<dbReference type="InterPro" id="IPR022775">
    <property type="entry name" value="AP_mu_sigma_su"/>
</dbReference>
<name>F4PTG5_CACFS</name>
<dbReference type="InterPro" id="IPR011012">
    <property type="entry name" value="Longin-like_dom_sf"/>
</dbReference>